<evidence type="ECO:0000313" key="4">
    <source>
        <dbReference type="Proteomes" id="UP000321204"/>
    </source>
</evidence>
<evidence type="ECO:0000256" key="1">
    <source>
        <dbReference type="SAM" id="MobiDB-lite"/>
    </source>
</evidence>
<dbReference type="KEGG" id="fgg:FSB75_11115"/>
<reference evidence="3 4" key="1">
    <citation type="journal article" date="2015" name="Int. J. Syst. Evol. Microbiol.">
        <title>Flavisolibacter ginsenosidimutans sp. nov., with ginsenoside-converting activity isolated from soil used for cultivating ginseng.</title>
        <authorList>
            <person name="Zhao Y."/>
            <person name="Liu Q."/>
            <person name="Kang M.S."/>
            <person name="Jin F."/>
            <person name="Yu H."/>
            <person name="Im W.T."/>
        </authorList>
    </citation>
    <scope>NUCLEOTIDE SEQUENCE [LARGE SCALE GENOMIC DNA]</scope>
    <source>
        <strain evidence="3 4">Gsoil 636</strain>
    </source>
</reference>
<evidence type="ECO:0000256" key="2">
    <source>
        <dbReference type="SAM" id="SignalP"/>
    </source>
</evidence>
<feature type="region of interest" description="Disordered" evidence="1">
    <location>
        <begin position="18"/>
        <end position="56"/>
    </location>
</feature>
<evidence type="ECO:0000313" key="3">
    <source>
        <dbReference type="EMBL" id="QEC56418.1"/>
    </source>
</evidence>
<keyword evidence="4" id="KW-1185">Reference proteome</keyword>
<keyword evidence="2" id="KW-0732">Signal</keyword>
<protein>
    <submittedName>
        <fullName evidence="3">Uncharacterized protein</fullName>
    </submittedName>
</protein>
<dbReference type="AlphaFoldDB" id="A0A5B8UIM4"/>
<proteinExistence type="predicted"/>
<name>A0A5B8UIM4_9BACT</name>
<dbReference type="RefSeq" id="WP_146787087.1">
    <property type="nucleotide sequence ID" value="NZ_BAABIO010000001.1"/>
</dbReference>
<dbReference type="Proteomes" id="UP000321204">
    <property type="component" value="Chromosome"/>
</dbReference>
<accession>A0A5B8UIM4</accession>
<gene>
    <name evidence="3" type="ORF">FSB75_11115</name>
</gene>
<feature type="signal peptide" evidence="2">
    <location>
        <begin position="1"/>
        <end position="19"/>
    </location>
</feature>
<feature type="chain" id="PRO_5022852828" evidence="2">
    <location>
        <begin position="20"/>
        <end position="94"/>
    </location>
</feature>
<sequence>MKFVTLVVAAMIVSFSASSQTTHRAAPKSTVQKQQKTKSGKAKPSRTKSSAAKTDEAITLTDEKAHKAKWTFEEMLKRRLQIDAEDGVTVQGKD</sequence>
<dbReference type="EMBL" id="CP042433">
    <property type="protein sequence ID" value="QEC56418.1"/>
    <property type="molecule type" value="Genomic_DNA"/>
</dbReference>
<organism evidence="3 4">
    <name type="scientific">Flavisolibacter ginsenosidimutans</name>
    <dbReference type="NCBI Taxonomy" id="661481"/>
    <lineage>
        <taxon>Bacteria</taxon>
        <taxon>Pseudomonadati</taxon>
        <taxon>Bacteroidota</taxon>
        <taxon>Chitinophagia</taxon>
        <taxon>Chitinophagales</taxon>
        <taxon>Chitinophagaceae</taxon>
        <taxon>Flavisolibacter</taxon>
    </lineage>
</organism>
<feature type="compositionally biased region" description="Basic residues" evidence="1">
    <location>
        <begin position="35"/>
        <end position="46"/>
    </location>
</feature>